<dbReference type="AlphaFoldDB" id="A0A0C1GVS9"/>
<reference evidence="1 2" key="1">
    <citation type="submission" date="2014-12" db="EMBL/GenBank/DDBJ databases">
        <title>Genome sequence of Morococcus cerebrosus.</title>
        <authorList>
            <person name="Shin S.-K."/>
            <person name="Yi H."/>
        </authorList>
    </citation>
    <scope>NUCLEOTIDE SEQUENCE [LARGE SCALE GENOMIC DNA]</scope>
    <source>
        <strain evidence="1 2">CIP 81.93</strain>
    </source>
</reference>
<organism evidence="1 2">
    <name type="scientific">Morococcus cerebrosus</name>
    <dbReference type="NCBI Taxonomy" id="1056807"/>
    <lineage>
        <taxon>Bacteria</taxon>
        <taxon>Pseudomonadati</taxon>
        <taxon>Pseudomonadota</taxon>
        <taxon>Betaproteobacteria</taxon>
        <taxon>Neisseriales</taxon>
        <taxon>Neisseriaceae</taxon>
        <taxon>Morococcus</taxon>
    </lineage>
</organism>
<evidence type="ECO:0000313" key="2">
    <source>
        <dbReference type="Proteomes" id="UP000031390"/>
    </source>
</evidence>
<protein>
    <submittedName>
        <fullName evidence="1">Uncharacterized protein</fullName>
    </submittedName>
</protein>
<dbReference type="EMBL" id="JUFZ01000135">
    <property type="protein sequence ID" value="KIC05942.1"/>
    <property type="molecule type" value="Genomic_DNA"/>
</dbReference>
<dbReference type="Proteomes" id="UP000031390">
    <property type="component" value="Unassembled WGS sequence"/>
</dbReference>
<comment type="caution">
    <text evidence="1">The sequence shown here is derived from an EMBL/GenBank/DDBJ whole genome shotgun (WGS) entry which is preliminary data.</text>
</comment>
<proteinExistence type="predicted"/>
<name>A0A0C1GVS9_9NEIS</name>
<sequence>MQIGYALDEDTSAVKLINERSSENGFQTTLYYVFAGILVAEVEFKNG</sequence>
<gene>
    <name evidence="1" type="ORF">MCC93_26100</name>
</gene>
<evidence type="ECO:0000313" key="1">
    <source>
        <dbReference type="EMBL" id="KIC05942.1"/>
    </source>
</evidence>
<dbReference type="PATRIC" id="fig|1056807.3.peg.2501"/>
<accession>A0A0C1GVS9</accession>